<protein>
    <submittedName>
        <fullName evidence="3">Uncharacterized protein</fullName>
    </submittedName>
</protein>
<keyword evidence="4" id="KW-1185">Reference proteome</keyword>
<evidence type="ECO:0000256" key="2">
    <source>
        <dbReference type="SAM" id="MobiDB-lite"/>
    </source>
</evidence>
<accession>A0ABQ4YTG5</accession>
<feature type="compositionally biased region" description="Low complexity" evidence="2">
    <location>
        <begin position="108"/>
        <end position="126"/>
    </location>
</feature>
<evidence type="ECO:0000313" key="4">
    <source>
        <dbReference type="Proteomes" id="UP001151760"/>
    </source>
</evidence>
<comment type="caution">
    <text evidence="3">The sequence shown here is derived from an EMBL/GenBank/DDBJ whole genome shotgun (WGS) entry which is preliminary data.</text>
</comment>
<evidence type="ECO:0000256" key="1">
    <source>
        <dbReference type="SAM" id="Coils"/>
    </source>
</evidence>
<reference evidence="3" key="2">
    <citation type="submission" date="2022-01" db="EMBL/GenBank/DDBJ databases">
        <authorList>
            <person name="Yamashiro T."/>
            <person name="Shiraishi A."/>
            <person name="Satake H."/>
            <person name="Nakayama K."/>
        </authorList>
    </citation>
    <scope>NUCLEOTIDE SEQUENCE</scope>
</reference>
<gene>
    <name evidence="3" type="ORF">Tco_0730162</name>
</gene>
<organism evidence="3 4">
    <name type="scientific">Tanacetum coccineum</name>
    <dbReference type="NCBI Taxonomy" id="301880"/>
    <lineage>
        <taxon>Eukaryota</taxon>
        <taxon>Viridiplantae</taxon>
        <taxon>Streptophyta</taxon>
        <taxon>Embryophyta</taxon>
        <taxon>Tracheophyta</taxon>
        <taxon>Spermatophyta</taxon>
        <taxon>Magnoliopsida</taxon>
        <taxon>eudicotyledons</taxon>
        <taxon>Gunneridae</taxon>
        <taxon>Pentapetalae</taxon>
        <taxon>asterids</taxon>
        <taxon>campanulids</taxon>
        <taxon>Asterales</taxon>
        <taxon>Asteraceae</taxon>
        <taxon>Asteroideae</taxon>
        <taxon>Anthemideae</taxon>
        <taxon>Anthemidinae</taxon>
        <taxon>Tanacetum</taxon>
    </lineage>
</organism>
<feature type="coiled-coil region" evidence="1">
    <location>
        <begin position="6"/>
        <end position="70"/>
    </location>
</feature>
<feature type="region of interest" description="Disordered" evidence="2">
    <location>
        <begin position="74"/>
        <end position="126"/>
    </location>
</feature>
<name>A0ABQ4YTG5_9ASTR</name>
<dbReference type="Proteomes" id="UP001151760">
    <property type="component" value="Unassembled WGS sequence"/>
</dbReference>
<sequence length="126" mass="14326">MATFEIAEEEGLLNFLRDRCHDLRRKNARRRMLIREMEALGERGVAVDSLESLKQTHARETAKLAALTDTIAESLAGTDKSKNHKKTVKSEQTRTRESEEFKKKPKIQSRSQKSQASVKSQSNIGQ</sequence>
<dbReference type="EMBL" id="BQNB010010659">
    <property type="protein sequence ID" value="GJS80281.1"/>
    <property type="molecule type" value="Genomic_DNA"/>
</dbReference>
<evidence type="ECO:0000313" key="3">
    <source>
        <dbReference type="EMBL" id="GJS80281.1"/>
    </source>
</evidence>
<reference evidence="3" key="1">
    <citation type="journal article" date="2022" name="Int. J. Mol. Sci.">
        <title>Draft Genome of Tanacetum Coccineum: Genomic Comparison of Closely Related Tanacetum-Family Plants.</title>
        <authorList>
            <person name="Yamashiro T."/>
            <person name="Shiraishi A."/>
            <person name="Nakayama K."/>
            <person name="Satake H."/>
        </authorList>
    </citation>
    <scope>NUCLEOTIDE SEQUENCE</scope>
</reference>
<proteinExistence type="predicted"/>
<feature type="compositionally biased region" description="Basic and acidic residues" evidence="2">
    <location>
        <begin position="88"/>
        <end position="102"/>
    </location>
</feature>
<keyword evidence="1" id="KW-0175">Coiled coil</keyword>